<keyword evidence="1" id="KW-0472">Membrane</keyword>
<evidence type="ECO:0000256" key="1">
    <source>
        <dbReference type="SAM" id="Phobius"/>
    </source>
</evidence>
<sequence length="109" mass="12811">MRNTRHHGATAGRRVAASAHDTTVATMALHAPFRTDSKRTRAPSPPPLERFKGLYRLQVWYRLYSLLYYELSLAPWFVLIIWRRTEEFGALVIVRKKSRIIRMMKIANR</sequence>
<keyword evidence="3" id="KW-1185">Reference proteome</keyword>
<dbReference type="EMBL" id="CAJDYZ010008978">
    <property type="protein sequence ID" value="CAD1476041.1"/>
    <property type="molecule type" value="Genomic_DNA"/>
</dbReference>
<evidence type="ECO:0000313" key="3">
    <source>
        <dbReference type="Proteomes" id="UP000752696"/>
    </source>
</evidence>
<keyword evidence="1" id="KW-1133">Transmembrane helix</keyword>
<keyword evidence="1" id="KW-0812">Transmembrane</keyword>
<accession>A0A6V7H8C1</accession>
<organism evidence="2 3">
    <name type="scientific">Heterotrigona itama</name>
    <dbReference type="NCBI Taxonomy" id="395501"/>
    <lineage>
        <taxon>Eukaryota</taxon>
        <taxon>Metazoa</taxon>
        <taxon>Ecdysozoa</taxon>
        <taxon>Arthropoda</taxon>
        <taxon>Hexapoda</taxon>
        <taxon>Insecta</taxon>
        <taxon>Pterygota</taxon>
        <taxon>Neoptera</taxon>
        <taxon>Endopterygota</taxon>
        <taxon>Hymenoptera</taxon>
        <taxon>Apocrita</taxon>
        <taxon>Aculeata</taxon>
        <taxon>Apoidea</taxon>
        <taxon>Anthophila</taxon>
        <taxon>Apidae</taxon>
        <taxon>Heterotrigona</taxon>
    </lineage>
</organism>
<reference evidence="2" key="1">
    <citation type="submission" date="2020-07" db="EMBL/GenBank/DDBJ databases">
        <authorList>
            <person name="Nazaruddin N."/>
        </authorList>
    </citation>
    <scope>NUCLEOTIDE SEQUENCE</scope>
</reference>
<dbReference type="AlphaFoldDB" id="A0A6V7H8C1"/>
<dbReference type="Proteomes" id="UP000752696">
    <property type="component" value="Unassembled WGS sequence"/>
</dbReference>
<proteinExistence type="predicted"/>
<comment type="caution">
    <text evidence="2">The sequence shown here is derived from an EMBL/GenBank/DDBJ whole genome shotgun (WGS) entry which is preliminary data.</text>
</comment>
<protein>
    <submittedName>
        <fullName evidence="2">Uncharacterized protein</fullName>
    </submittedName>
</protein>
<name>A0A6V7H8C1_9HYME</name>
<feature type="transmembrane region" description="Helical" evidence="1">
    <location>
        <begin position="59"/>
        <end position="82"/>
    </location>
</feature>
<evidence type="ECO:0000313" key="2">
    <source>
        <dbReference type="EMBL" id="CAD1476041.1"/>
    </source>
</evidence>
<gene>
    <name evidence="2" type="ORF">MHI_LOCUS614807</name>
</gene>